<dbReference type="PANTHER" id="PTHR43406">
    <property type="entry name" value="TRYPTOPHAN SYNTHASE, ALPHA CHAIN"/>
    <property type="match status" value="1"/>
</dbReference>
<dbReference type="EMBL" id="AP023214">
    <property type="protein sequence ID" value="BCG49351.1"/>
    <property type="molecule type" value="Genomic_DNA"/>
</dbReference>
<comment type="subunit">
    <text evidence="2">Tetramer of two alpha and two beta chains.</text>
</comment>
<comment type="pathway">
    <text evidence="1">Amino-acid biosynthesis; L-tryptophan biosynthesis; L-tryptophan from chorismate: step 5/5.</text>
</comment>
<feature type="transmembrane region" description="Helical" evidence="9">
    <location>
        <begin position="206"/>
        <end position="224"/>
    </location>
</feature>
<evidence type="ECO:0000256" key="5">
    <source>
        <dbReference type="ARBA" id="ARBA00022822"/>
    </source>
</evidence>
<evidence type="ECO:0000256" key="3">
    <source>
        <dbReference type="ARBA" id="ARBA00012043"/>
    </source>
</evidence>
<evidence type="ECO:0000256" key="7">
    <source>
        <dbReference type="ARBA" id="ARBA00023239"/>
    </source>
</evidence>
<reference evidence="10 11" key="1">
    <citation type="journal article" date="2020" name="Genome Biol. Evol.">
        <title>Comparative Genomics Underlines Multiple Roles of Profftella, an Obligate Symbiont of Psyllids: Providing Toxins, Vitamins, and Carotenoids.</title>
        <authorList>
            <person name="Nakabachi A."/>
            <person name="Piel J."/>
            <person name="Malenovsky I."/>
            <person name="Hirose Y."/>
        </authorList>
    </citation>
    <scope>NUCLEOTIDE SEQUENCE [LARGE SCALE GENOMIC DNA]</scope>
    <source>
        <strain evidence="10 11">Dco</strain>
    </source>
</reference>
<dbReference type="KEGG" id="crr:CRDco_1270"/>
<dbReference type="UniPathway" id="UPA00035">
    <property type="reaction ID" value="UER00044"/>
</dbReference>
<proteinExistence type="predicted"/>
<evidence type="ECO:0000256" key="8">
    <source>
        <dbReference type="ARBA" id="ARBA00049047"/>
    </source>
</evidence>
<protein>
    <recommendedName>
        <fullName evidence="3">tryptophan synthase</fullName>
        <ecNumber evidence="3">4.2.1.20</ecNumber>
    </recommendedName>
</protein>
<keyword evidence="5" id="KW-0822">Tryptophan biosynthesis</keyword>
<evidence type="ECO:0000256" key="2">
    <source>
        <dbReference type="ARBA" id="ARBA00011270"/>
    </source>
</evidence>
<organism evidence="10 11">
    <name type="scientific">Candidatus Carsonella ruddii</name>
    <name type="common">Diaphorina cf. continua</name>
    <dbReference type="NCBI Taxonomy" id="2661587"/>
    <lineage>
        <taxon>Bacteria</taxon>
        <taxon>Pseudomonadati</taxon>
        <taxon>Pseudomonadota</taxon>
        <taxon>Gammaproteobacteria</taxon>
        <taxon>Oceanospirillales</taxon>
        <taxon>Halomonadaceae</taxon>
        <taxon>Zymobacter group</taxon>
        <taxon>Candidatus Carsonella</taxon>
    </lineage>
</organism>
<keyword evidence="9" id="KW-0812">Transmembrane</keyword>
<dbReference type="EC" id="4.2.1.20" evidence="3"/>
<keyword evidence="9" id="KW-1133">Transmembrane helix</keyword>
<gene>
    <name evidence="10" type="primary">trpA</name>
    <name evidence="10" type="ORF">CRDco_1270</name>
</gene>
<accession>A0A7R7ABK2</accession>
<evidence type="ECO:0000256" key="9">
    <source>
        <dbReference type="SAM" id="Phobius"/>
    </source>
</evidence>
<keyword evidence="11" id="KW-1185">Reference proteome</keyword>
<keyword evidence="4" id="KW-0028">Amino-acid biosynthesis</keyword>
<name>A0A7R7ABK2_CARRU</name>
<dbReference type="PANTHER" id="PTHR43406:SF1">
    <property type="entry name" value="TRYPTOPHAN SYNTHASE ALPHA CHAIN, CHLOROPLASTIC"/>
    <property type="match status" value="1"/>
</dbReference>
<dbReference type="SUPFAM" id="SSF51366">
    <property type="entry name" value="Ribulose-phoshate binding barrel"/>
    <property type="match status" value="1"/>
</dbReference>
<evidence type="ECO:0000256" key="4">
    <source>
        <dbReference type="ARBA" id="ARBA00022605"/>
    </source>
</evidence>
<dbReference type="InterPro" id="IPR013785">
    <property type="entry name" value="Aldolase_TIM"/>
</dbReference>
<keyword evidence="7" id="KW-0456">Lyase</keyword>
<dbReference type="GO" id="GO:0005829">
    <property type="term" value="C:cytosol"/>
    <property type="evidence" value="ECO:0007669"/>
    <property type="project" value="TreeGrafter"/>
</dbReference>
<keyword evidence="9" id="KW-0472">Membrane</keyword>
<dbReference type="Pfam" id="PF00290">
    <property type="entry name" value="Trp_syntA"/>
    <property type="match status" value="1"/>
</dbReference>
<dbReference type="GO" id="GO:0004834">
    <property type="term" value="F:tryptophan synthase activity"/>
    <property type="evidence" value="ECO:0007669"/>
    <property type="project" value="UniProtKB-EC"/>
</dbReference>
<evidence type="ECO:0000313" key="11">
    <source>
        <dbReference type="Proteomes" id="UP000595596"/>
    </source>
</evidence>
<dbReference type="InterPro" id="IPR002028">
    <property type="entry name" value="Trp_synthase_suA"/>
</dbReference>
<evidence type="ECO:0000256" key="1">
    <source>
        <dbReference type="ARBA" id="ARBA00004733"/>
    </source>
</evidence>
<sequence>MKKIICFIPLNYPNNIFFNYFISNVIKYGIDFIEIGIPYIDCIADGNIVSNSYKFLIKNYNIENFFNSVYNFKLVNNINSIIIMSYYNPIIQFNEYNFVYLLNLLKIDSVLIIDYNLECNSFLYKISKKKKINFINFISCNISNKKNSFLNKFFLQFNYFSYIKGITGDKRFKKVKYLNNYLKKMNYFIFGFGLSNLKDVIFMKKIKNFVFGSFIIYLINKYYFNYKKIFKMIKIISFINKNI</sequence>
<dbReference type="Proteomes" id="UP000595596">
    <property type="component" value="Chromosome"/>
</dbReference>
<evidence type="ECO:0000256" key="6">
    <source>
        <dbReference type="ARBA" id="ARBA00023141"/>
    </source>
</evidence>
<keyword evidence="6" id="KW-0057">Aromatic amino acid biosynthesis</keyword>
<dbReference type="InterPro" id="IPR011060">
    <property type="entry name" value="RibuloseP-bd_barrel"/>
</dbReference>
<comment type="catalytic activity">
    <reaction evidence="8">
        <text>(1S,2R)-1-C-(indol-3-yl)glycerol 3-phosphate + L-serine = D-glyceraldehyde 3-phosphate + L-tryptophan + H2O</text>
        <dbReference type="Rhea" id="RHEA:10532"/>
        <dbReference type="ChEBI" id="CHEBI:15377"/>
        <dbReference type="ChEBI" id="CHEBI:33384"/>
        <dbReference type="ChEBI" id="CHEBI:57912"/>
        <dbReference type="ChEBI" id="CHEBI:58866"/>
        <dbReference type="ChEBI" id="CHEBI:59776"/>
        <dbReference type="EC" id="4.2.1.20"/>
    </reaction>
</comment>
<evidence type="ECO:0000313" key="10">
    <source>
        <dbReference type="EMBL" id="BCG49351.1"/>
    </source>
</evidence>
<dbReference type="AlphaFoldDB" id="A0A7R7ABK2"/>
<dbReference type="Gene3D" id="3.20.20.70">
    <property type="entry name" value="Aldolase class I"/>
    <property type="match status" value="1"/>
</dbReference>
<dbReference type="RefSeq" id="WP_201329442.1">
    <property type="nucleotide sequence ID" value="NZ_AP023214.1"/>
</dbReference>